<dbReference type="RefSeq" id="WP_064582646.1">
    <property type="nucleotide sequence ID" value="NZ_CP015878.1"/>
</dbReference>
<protein>
    <submittedName>
        <fullName evidence="1">Uncharacterized protein</fullName>
    </submittedName>
</protein>
<accession>A0A1A9K9I6</accession>
<evidence type="ECO:0000313" key="3">
    <source>
        <dbReference type="Proteomes" id="UP000077748"/>
    </source>
</evidence>
<dbReference type="EMBL" id="CP015878">
    <property type="protein sequence ID" value="ANI16691.1"/>
    <property type="molecule type" value="Genomic_DNA"/>
</dbReference>
<organism evidence="1 3">
    <name type="scientific">Pseudomonas citronellolis</name>
    <dbReference type="NCBI Taxonomy" id="53408"/>
    <lineage>
        <taxon>Bacteria</taxon>
        <taxon>Pseudomonadati</taxon>
        <taxon>Pseudomonadota</taxon>
        <taxon>Gammaproteobacteria</taxon>
        <taxon>Pseudomonadales</taxon>
        <taxon>Pseudomonadaceae</taxon>
        <taxon>Pseudomonas</taxon>
    </lineage>
</organism>
<evidence type="ECO:0000313" key="1">
    <source>
        <dbReference type="EMBL" id="ANI14446.1"/>
    </source>
</evidence>
<name>A0A1A9K9I6_9PSED</name>
<reference evidence="1 3" key="1">
    <citation type="submission" date="2016-05" db="EMBL/GenBank/DDBJ databases">
        <title>Genome Sequence of Pseudomonas citronellolis Strain SJTE-3, an Estrogens and Persistent Organic Pollutants degradation strain.</title>
        <authorList>
            <person name="Liang R."/>
        </authorList>
    </citation>
    <scope>NUCLEOTIDE SEQUENCE [LARGE SCALE GENOMIC DNA]</scope>
    <source>
        <strain evidence="1 3">SJTE-3</strain>
    </source>
</reference>
<dbReference type="AlphaFoldDB" id="A0A1A9K9I6"/>
<dbReference type="EMBL" id="CP015878">
    <property type="protein sequence ID" value="ANI14446.1"/>
    <property type="molecule type" value="Genomic_DNA"/>
</dbReference>
<evidence type="ECO:0000313" key="2">
    <source>
        <dbReference type="EMBL" id="ANI16691.1"/>
    </source>
</evidence>
<gene>
    <name evidence="1" type="ORF">A9C11_10830</name>
    <name evidence="2" type="ORF">A9C11_23185</name>
</gene>
<proteinExistence type="predicted"/>
<sequence length="133" mass="14786">MNAKLQRAQAAYDAMVPDDALPWSSSTEWANIHYCAVDDLIQRGQVRFAGVLLVEADILCIKVQDAAEKAIKQDHECYLAQAVVAAENNDISEVKRLLRCFIGKDTVRDIAGDLVNAKQDEIYRLYMAAQEAA</sequence>
<dbReference type="Proteomes" id="UP000077748">
    <property type="component" value="Chromosome"/>
</dbReference>